<evidence type="ECO:0000313" key="16">
    <source>
        <dbReference type="EMBL" id="KAB1065691.1"/>
    </source>
</evidence>
<proteinExistence type="inferred from homology"/>
<dbReference type="EC" id="2.4.1.109" evidence="5"/>
<feature type="transmembrane region" description="Helical" evidence="14">
    <location>
        <begin position="364"/>
        <end position="384"/>
    </location>
</feature>
<accession>A0A6N6MB89</accession>
<evidence type="ECO:0000256" key="1">
    <source>
        <dbReference type="ARBA" id="ARBA00004141"/>
    </source>
</evidence>
<comment type="caution">
    <text evidence="16">The sequence shown here is derived from an EMBL/GenBank/DDBJ whole genome shotgun (WGS) entry which is preliminary data.</text>
</comment>
<evidence type="ECO:0000256" key="6">
    <source>
        <dbReference type="ARBA" id="ARBA00022679"/>
    </source>
</evidence>
<evidence type="ECO:0000256" key="3">
    <source>
        <dbReference type="ARBA" id="ARBA00004922"/>
    </source>
</evidence>
<evidence type="ECO:0000256" key="2">
    <source>
        <dbReference type="ARBA" id="ARBA00004240"/>
    </source>
</evidence>
<feature type="transmembrane region" description="Helical" evidence="14">
    <location>
        <begin position="181"/>
        <end position="209"/>
    </location>
</feature>
<dbReference type="PANTHER" id="PTHR44227:SF3">
    <property type="entry name" value="PROTEIN O-MANNOSYL-TRANSFERASE TMTC4"/>
    <property type="match status" value="1"/>
</dbReference>
<dbReference type="Proteomes" id="UP000435357">
    <property type="component" value="Unassembled WGS sequence"/>
</dbReference>
<keyword evidence="11 14" id="KW-1133">Transmembrane helix</keyword>
<keyword evidence="17" id="KW-1185">Reference proteome</keyword>
<evidence type="ECO:0000256" key="11">
    <source>
        <dbReference type="ARBA" id="ARBA00022989"/>
    </source>
</evidence>
<evidence type="ECO:0000256" key="14">
    <source>
        <dbReference type="SAM" id="Phobius"/>
    </source>
</evidence>
<feature type="transmembrane region" description="Helical" evidence="14">
    <location>
        <begin position="309"/>
        <end position="328"/>
    </location>
</feature>
<evidence type="ECO:0000256" key="10">
    <source>
        <dbReference type="ARBA" id="ARBA00022824"/>
    </source>
</evidence>
<feature type="domain" description="DUF1736" evidence="15">
    <location>
        <begin position="254"/>
        <end position="307"/>
    </location>
</feature>
<dbReference type="InterPro" id="IPR052346">
    <property type="entry name" value="O-mannosyl-transferase_TMTC"/>
</dbReference>
<evidence type="ECO:0000256" key="5">
    <source>
        <dbReference type="ARBA" id="ARBA00012839"/>
    </source>
</evidence>
<feature type="transmembrane region" description="Helical" evidence="14">
    <location>
        <begin position="334"/>
        <end position="352"/>
    </location>
</feature>
<dbReference type="UniPathway" id="UPA00378"/>
<comment type="pathway">
    <text evidence="3">Protein modification; protein glycosylation.</text>
</comment>
<gene>
    <name evidence="16" type="ORF">F3059_03275</name>
</gene>
<feature type="transmembrane region" description="Helical" evidence="14">
    <location>
        <begin position="221"/>
        <end position="238"/>
    </location>
</feature>
<feature type="transmembrane region" description="Helical" evidence="14">
    <location>
        <begin position="399"/>
        <end position="416"/>
    </location>
</feature>
<dbReference type="Pfam" id="PF13424">
    <property type="entry name" value="TPR_12"/>
    <property type="match status" value="1"/>
</dbReference>
<keyword evidence="9 13" id="KW-0802">TPR repeat</keyword>
<dbReference type="InterPro" id="IPR011990">
    <property type="entry name" value="TPR-like_helical_dom_sf"/>
</dbReference>
<dbReference type="PANTHER" id="PTHR44227">
    <property type="match status" value="1"/>
</dbReference>
<evidence type="ECO:0000259" key="15">
    <source>
        <dbReference type="Pfam" id="PF08409"/>
    </source>
</evidence>
<feature type="repeat" description="TPR" evidence="13">
    <location>
        <begin position="586"/>
        <end position="619"/>
    </location>
</feature>
<feature type="transmembrane region" description="Helical" evidence="14">
    <location>
        <begin position="102"/>
        <end position="119"/>
    </location>
</feature>
<dbReference type="PROSITE" id="PS50293">
    <property type="entry name" value="TPR_REGION"/>
    <property type="match status" value="1"/>
</dbReference>
<keyword evidence="7 14" id="KW-0812">Transmembrane</keyword>
<feature type="repeat" description="TPR" evidence="13">
    <location>
        <begin position="552"/>
        <end position="585"/>
    </location>
</feature>
<comment type="similarity">
    <text evidence="4">Belongs to the TMTC family.</text>
</comment>
<dbReference type="AlphaFoldDB" id="A0A6N6MB89"/>
<reference evidence="16 17" key="1">
    <citation type="submission" date="2019-09" db="EMBL/GenBank/DDBJ databases">
        <title>Genomes of Cryomorphaceae.</title>
        <authorList>
            <person name="Bowman J.P."/>
        </authorList>
    </citation>
    <scope>NUCLEOTIDE SEQUENCE [LARGE SCALE GENOMIC DNA]</scope>
    <source>
        <strain evidence="16 17">KCTC 52047</strain>
    </source>
</reference>
<name>A0A6N6MB89_9FLAO</name>
<dbReference type="InterPro" id="IPR019734">
    <property type="entry name" value="TPR_rpt"/>
</dbReference>
<evidence type="ECO:0000313" key="17">
    <source>
        <dbReference type="Proteomes" id="UP000435357"/>
    </source>
</evidence>
<feature type="repeat" description="TPR" evidence="13">
    <location>
        <begin position="484"/>
        <end position="517"/>
    </location>
</feature>
<dbReference type="Pfam" id="PF08409">
    <property type="entry name" value="TMTC_DUF1736"/>
    <property type="match status" value="1"/>
</dbReference>
<comment type="subcellular location">
    <subcellularLocation>
        <location evidence="2">Endoplasmic reticulum</location>
    </subcellularLocation>
    <subcellularLocation>
        <location evidence="1">Membrane</location>
        <topology evidence="1">Multi-pass membrane protein</topology>
    </subcellularLocation>
</comment>
<feature type="repeat" description="TPR" evidence="13">
    <location>
        <begin position="518"/>
        <end position="551"/>
    </location>
</feature>
<evidence type="ECO:0000256" key="9">
    <source>
        <dbReference type="ARBA" id="ARBA00022803"/>
    </source>
</evidence>
<evidence type="ECO:0000256" key="7">
    <source>
        <dbReference type="ARBA" id="ARBA00022692"/>
    </source>
</evidence>
<keyword evidence="12 14" id="KW-0472">Membrane</keyword>
<evidence type="ECO:0000256" key="13">
    <source>
        <dbReference type="PROSITE-ProRule" id="PRU00339"/>
    </source>
</evidence>
<dbReference type="GO" id="GO:0004169">
    <property type="term" value="F:dolichyl-phosphate-mannose-protein mannosyltransferase activity"/>
    <property type="evidence" value="ECO:0007669"/>
    <property type="project" value="UniProtKB-EC"/>
</dbReference>
<dbReference type="GO" id="GO:0016020">
    <property type="term" value="C:membrane"/>
    <property type="evidence" value="ECO:0007669"/>
    <property type="project" value="UniProtKB-SubCell"/>
</dbReference>
<dbReference type="PROSITE" id="PS50005">
    <property type="entry name" value="TPR"/>
    <property type="match status" value="5"/>
</dbReference>
<dbReference type="InterPro" id="IPR013618">
    <property type="entry name" value="TMTC_DUF1736"/>
</dbReference>
<dbReference type="Gene3D" id="1.25.40.10">
    <property type="entry name" value="Tetratricopeptide repeat domain"/>
    <property type="match status" value="1"/>
</dbReference>
<feature type="transmembrane region" description="Helical" evidence="14">
    <location>
        <begin position="126"/>
        <end position="145"/>
    </location>
</feature>
<dbReference type="Pfam" id="PF13181">
    <property type="entry name" value="TPR_8"/>
    <property type="match status" value="2"/>
</dbReference>
<keyword evidence="6" id="KW-0808">Transferase</keyword>
<keyword evidence="10" id="KW-0256">Endoplasmic reticulum</keyword>
<dbReference type="RefSeq" id="WP_151166516.1">
    <property type="nucleotide sequence ID" value="NZ_WACR01000002.1"/>
</dbReference>
<dbReference type="Pfam" id="PF00515">
    <property type="entry name" value="TPR_1"/>
    <property type="match status" value="1"/>
</dbReference>
<organism evidence="16 17">
    <name type="scientific">Salibacter halophilus</name>
    <dbReference type="NCBI Taxonomy" id="1803916"/>
    <lineage>
        <taxon>Bacteria</taxon>
        <taxon>Pseudomonadati</taxon>
        <taxon>Bacteroidota</taxon>
        <taxon>Flavobacteriia</taxon>
        <taxon>Flavobacteriales</taxon>
        <taxon>Salibacteraceae</taxon>
        <taxon>Salibacter</taxon>
    </lineage>
</organism>
<evidence type="ECO:0000256" key="4">
    <source>
        <dbReference type="ARBA" id="ARBA00007882"/>
    </source>
</evidence>
<dbReference type="SUPFAM" id="SSF48452">
    <property type="entry name" value="TPR-like"/>
    <property type="match status" value="1"/>
</dbReference>
<sequence length="665" mass="75487">MKPSQSTDLLFFLKPHLIWIIPVFAGLLYVNTLNHQFALDDYSVIVNHSYVQDGIDGIGDILTTNYRHGQGGFNDGLYRPLSLVSFALEKAFFGMNPKVSHFLNLLFYALGGLFLFRALRFIFRSYPLIIPVGIALIFLAHPLHTEVVANVKGRDELFAFFGFALCQFSFSKQIEKRSINYLVLGIVAFLFALFSKESAVTYSFIIPLLMFLHPKVSLKKTLPFLMILLPLSLIFMFWRNHIIDSMPNPVDEGNFNLLNNPIAATADSSLRWGSTFHLQLIYLKKLIFPFELIHDYSYNQIPLVKMTSWQGILGLLVLLSLVAASVWGLIKKNILGICAAIYLSSILVASQIAMPIGVQFAERLLFLAVLPFSIAVVMVLHRLITKSKNQFSVKDQKKLAVVSLVVCVVFSFKTIGRNQDWKNNLTLYGADVEKASQSARANYNYGTELQGQAFLLSDEQQMQQTLRESEKYLKKAIEIYPDYIDAYNNLGMTLKGLRNYSEAADVYRECIQLDPGYSKGYYNLGAVYFDSEQYEKCMIVLKEYVKFKPNNSQAYFIMAQAAEAQQDFEKAILFAKQSLDVNPNQLDVLNALGILYGKSGQSQLAANTFTQALQINPQRIDIWMNLAFAYHKMGDTQKEIETLEKVLQIQPQNQNAISRLQQLKR</sequence>
<evidence type="ECO:0000256" key="12">
    <source>
        <dbReference type="ARBA" id="ARBA00023136"/>
    </source>
</evidence>
<dbReference type="GO" id="GO:0030968">
    <property type="term" value="P:endoplasmic reticulum unfolded protein response"/>
    <property type="evidence" value="ECO:0007669"/>
    <property type="project" value="TreeGrafter"/>
</dbReference>
<dbReference type="SMART" id="SM00028">
    <property type="entry name" value="TPR"/>
    <property type="match status" value="5"/>
</dbReference>
<feature type="transmembrane region" description="Helical" evidence="14">
    <location>
        <begin position="12"/>
        <end position="30"/>
    </location>
</feature>
<protein>
    <recommendedName>
        <fullName evidence="5">dolichyl-phosphate-mannose--protein mannosyltransferase</fullName>
        <ecNumber evidence="5">2.4.1.109</ecNumber>
    </recommendedName>
</protein>
<evidence type="ECO:0000256" key="8">
    <source>
        <dbReference type="ARBA" id="ARBA00022737"/>
    </source>
</evidence>
<dbReference type="EMBL" id="WACR01000002">
    <property type="protein sequence ID" value="KAB1065691.1"/>
    <property type="molecule type" value="Genomic_DNA"/>
</dbReference>
<keyword evidence="8" id="KW-0677">Repeat</keyword>
<feature type="repeat" description="TPR" evidence="13">
    <location>
        <begin position="620"/>
        <end position="653"/>
    </location>
</feature>
<dbReference type="OrthoDB" id="1489021at2"/>